<comment type="caution">
    <text evidence="1">The sequence shown here is derived from an EMBL/GenBank/DDBJ whole genome shotgun (WGS) entry which is preliminary data.</text>
</comment>
<sequence length="97" mass="11313">MTFLLLFVSKQKVRRIKEFTYFNTTNTNNPNQKGPFPNPYFDRLNIKKAGSFLSICANTISNHHLNLNLKAFQHDPGDFYVKKKGNFFQRPISTDNI</sequence>
<reference evidence="1 2" key="1">
    <citation type="submission" date="2020-11" db="EMBL/GenBank/DDBJ databases">
        <title>Kaistella gelatinilytica sp. nov., a flavobacterium isolated from Antarctic Soil.</title>
        <authorList>
            <person name="Li J."/>
        </authorList>
    </citation>
    <scope>NUCLEOTIDE SEQUENCE [LARGE SCALE GENOMIC DNA]</scope>
    <source>
        <strain evidence="1 2">G5-32</strain>
    </source>
</reference>
<proteinExistence type="predicted"/>
<dbReference type="Proteomes" id="UP000660070">
    <property type="component" value="Unassembled WGS sequence"/>
</dbReference>
<accession>A0ABS0FC11</accession>
<dbReference type="RefSeq" id="WP_196079755.1">
    <property type="nucleotide sequence ID" value="NZ_JADPVI010000002.1"/>
</dbReference>
<name>A0ABS0FC11_9FLAO</name>
<gene>
    <name evidence="1" type="ORF">IV494_08615</name>
</gene>
<evidence type="ECO:0000313" key="1">
    <source>
        <dbReference type="EMBL" id="MBF8457244.1"/>
    </source>
</evidence>
<keyword evidence="2" id="KW-1185">Reference proteome</keyword>
<protein>
    <submittedName>
        <fullName evidence="1">Uncharacterized protein</fullName>
    </submittedName>
</protein>
<dbReference type="EMBL" id="JADPVI010000002">
    <property type="protein sequence ID" value="MBF8457244.1"/>
    <property type="molecule type" value="Genomic_DNA"/>
</dbReference>
<organism evidence="1 2">
    <name type="scientific">Kaistella gelatinilytica</name>
    <dbReference type="NCBI Taxonomy" id="2787636"/>
    <lineage>
        <taxon>Bacteria</taxon>
        <taxon>Pseudomonadati</taxon>
        <taxon>Bacteroidota</taxon>
        <taxon>Flavobacteriia</taxon>
        <taxon>Flavobacteriales</taxon>
        <taxon>Weeksellaceae</taxon>
        <taxon>Chryseobacterium group</taxon>
        <taxon>Kaistella</taxon>
    </lineage>
</organism>
<evidence type="ECO:0000313" key="2">
    <source>
        <dbReference type="Proteomes" id="UP000660070"/>
    </source>
</evidence>